<sequence>MGALGTLLGFLLSLYLLVLVARMVLDWVAVVANTPPWARRARGLAYAATEPVIGPVRRVVRPVRIGGLSLDLAFTLVFVGVIVLRGIVYAL</sequence>
<dbReference type="EMBL" id="JMQI01000011">
    <property type="protein sequence ID" value="KDN23238.1"/>
    <property type="molecule type" value="Genomic_DNA"/>
</dbReference>
<dbReference type="STRING" id="287986.DV20_05840"/>
<keyword evidence="1" id="KW-0812">Transmembrane</keyword>
<proteinExistence type="predicted"/>
<accession>A0A066UGB1</accession>
<protein>
    <recommendedName>
        <fullName evidence="4">YggT family protein</fullName>
    </recommendedName>
</protein>
<evidence type="ECO:0008006" key="4">
    <source>
        <dbReference type="Google" id="ProtNLM"/>
    </source>
</evidence>
<dbReference type="Pfam" id="PF02325">
    <property type="entry name" value="CCB3_YggT"/>
    <property type="match status" value="1"/>
</dbReference>
<evidence type="ECO:0000313" key="3">
    <source>
        <dbReference type="Proteomes" id="UP000027345"/>
    </source>
</evidence>
<dbReference type="AlphaFoldDB" id="A0A066UGB1"/>
<keyword evidence="1" id="KW-1133">Transmembrane helix</keyword>
<dbReference type="Proteomes" id="UP000027345">
    <property type="component" value="Unassembled WGS sequence"/>
</dbReference>
<evidence type="ECO:0000313" key="2">
    <source>
        <dbReference type="EMBL" id="KDN23238.1"/>
    </source>
</evidence>
<dbReference type="InterPro" id="IPR003425">
    <property type="entry name" value="CCB3/YggT"/>
</dbReference>
<reference evidence="2 3" key="1">
    <citation type="submission" date="2014-05" db="EMBL/GenBank/DDBJ databases">
        <title>Draft genome sequence of Amycolatopsis rifamycinica DSM 46095.</title>
        <authorList>
            <person name="Lal R."/>
            <person name="Saxena A."/>
            <person name="Kumari R."/>
            <person name="Mukherjee U."/>
            <person name="Singh P."/>
            <person name="Sangwan N."/>
            <person name="Mahato N.K."/>
        </authorList>
    </citation>
    <scope>NUCLEOTIDE SEQUENCE [LARGE SCALE GENOMIC DNA]</scope>
    <source>
        <strain evidence="2 3">DSM 46095</strain>
    </source>
</reference>
<gene>
    <name evidence="2" type="ORF">DV20_05840</name>
</gene>
<dbReference type="eggNOG" id="COG0762">
    <property type="taxonomic scope" value="Bacteria"/>
</dbReference>
<organism evidence="2 3">
    <name type="scientific">Amycolatopsis rifamycinica</name>
    <dbReference type="NCBI Taxonomy" id="287986"/>
    <lineage>
        <taxon>Bacteria</taxon>
        <taxon>Bacillati</taxon>
        <taxon>Actinomycetota</taxon>
        <taxon>Actinomycetes</taxon>
        <taxon>Pseudonocardiales</taxon>
        <taxon>Pseudonocardiaceae</taxon>
        <taxon>Amycolatopsis</taxon>
    </lineage>
</organism>
<name>A0A066UGB1_9PSEU</name>
<keyword evidence="3" id="KW-1185">Reference proteome</keyword>
<dbReference type="GO" id="GO:0016020">
    <property type="term" value="C:membrane"/>
    <property type="evidence" value="ECO:0007669"/>
    <property type="project" value="InterPro"/>
</dbReference>
<keyword evidence="1" id="KW-0472">Membrane</keyword>
<evidence type="ECO:0000256" key="1">
    <source>
        <dbReference type="SAM" id="Phobius"/>
    </source>
</evidence>
<dbReference type="RefSeq" id="WP_043776952.1">
    <property type="nucleotide sequence ID" value="NZ_JMQI01000011.1"/>
</dbReference>
<feature type="transmembrane region" description="Helical" evidence="1">
    <location>
        <begin position="65"/>
        <end position="88"/>
    </location>
</feature>
<comment type="caution">
    <text evidence="2">The sequence shown here is derived from an EMBL/GenBank/DDBJ whole genome shotgun (WGS) entry which is preliminary data.</text>
</comment>
<dbReference type="OrthoDB" id="3216131at2"/>